<dbReference type="GO" id="GO:0004497">
    <property type="term" value="F:monooxygenase activity"/>
    <property type="evidence" value="ECO:0007669"/>
    <property type="project" value="UniProtKB-KW"/>
</dbReference>
<comment type="similarity">
    <text evidence="2">Belongs to the cytochrome P450 family.</text>
</comment>
<gene>
    <name evidence="9" type="ORF">BW34_01367</name>
</gene>
<evidence type="ECO:0000256" key="4">
    <source>
        <dbReference type="ARBA" id="ARBA00022723"/>
    </source>
</evidence>
<dbReference type="GO" id="GO:0020037">
    <property type="term" value="F:heme binding"/>
    <property type="evidence" value="ECO:0007669"/>
    <property type="project" value="InterPro"/>
</dbReference>
<feature type="compositionally biased region" description="Polar residues" evidence="8">
    <location>
        <begin position="14"/>
        <end position="31"/>
    </location>
</feature>
<feature type="region of interest" description="Disordered" evidence="8">
    <location>
        <begin position="448"/>
        <end position="474"/>
    </location>
</feature>
<keyword evidence="5" id="KW-0560">Oxidoreductase</keyword>
<dbReference type="GO" id="GO:0016125">
    <property type="term" value="P:sterol metabolic process"/>
    <property type="evidence" value="ECO:0007669"/>
    <property type="project" value="TreeGrafter"/>
</dbReference>
<evidence type="ECO:0000256" key="3">
    <source>
        <dbReference type="ARBA" id="ARBA00022617"/>
    </source>
</evidence>
<dbReference type="SUPFAM" id="SSF48264">
    <property type="entry name" value="Cytochrome P450"/>
    <property type="match status" value="1"/>
</dbReference>
<evidence type="ECO:0000313" key="10">
    <source>
        <dbReference type="Proteomes" id="UP000024001"/>
    </source>
</evidence>
<keyword evidence="4" id="KW-0479">Metal-binding</keyword>
<name>A0A031FVR1_9MICO</name>
<feature type="region of interest" description="Disordered" evidence="8">
    <location>
        <begin position="1"/>
        <end position="37"/>
    </location>
</feature>
<evidence type="ECO:0000256" key="5">
    <source>
        <dbReference type="ARBA" id="ARBA00023002"/>
    </source>
</evidence>
<dbReference type="eggNOG" id="COG2124">
    <property type="taxonomic scope" value="Bacteria"/>
</dbReference>
<dbReference type="PANTHER" id="PTHR24286">
    <property type="entry name" value="CYTOCHROME P450 26"/>
    <property type="match status" value="1"/>
</dbReference>
<evidence type="ECO:0000256" key="7">
    <source>
        <dbReference type="ARBA" id="ARBA00023033"/>
    </source>
</evidence>
<protein>
    <submittedName>
        <fullName evidence="9">Cytochrome P450</fullName>
    </submittedName>
</protein>
<keyword evidence="10" id="KW-1185">Reference proteome</keyword>
<dbReference type="GO" id="GO:0016705">
    <property type="term" value="F:oxidoreductase activity, acting on paired donors, with incorporation or reduction of molecular oxygen"/>
    <property type="evidence" value="ECO:0007669"/>
    <property type="project" value="InterPro"/>
</dbReference>
<reference evidence="9 10" key="1">
    <citation type="submission" date="2014-03" db="EMBL/GenBank/DDBJ databases">
        <title>Draft Genome Sequences of 13 Willow Endophytes.</title>
        <authorList>
            <person name="Gan H.Y."/>
            <person name="Gan H.M."/>
            <person name="Savka M.A."/>
            <person name="Hudson A.O."/>
        </authorList>
    </citation>
    <scope>NUCLEOTIDE SEQUENCE [LARGE SCALE GENOMIC DNA]</scope>
    <source>
        <strain evidence="9 10">RIT293</strain>
    </source>
</reference>
<dbReference type="AlphaFoldDB" id="A0A031FVR1"/>
<comment type="caution">
    <text evidence="9">The sequence shown here is derived from an EMBL/GenBank/DDBJ whole genome shotgun (WGS) entry which is preliminary data.</text>
</comment>
<accession>A0A031FVR1</accession>
<dbReference type="PATRIC" id="fig|273677.3.peg.1351"/>
<dbReference type="Proteomes" id="UP000024001">
    <property type="component" value="Unassembled WGS sequence"/>
</dbReference>
<evidence type="ECO:0000256" key="2">
    <source>
        <dbReference type="ARBA" id="ARBA00010617"/>
    </source>
</evidence>
<dbReference type="InterPro" id="IPR036396">
    <property type="entry name" value="Cyt_P450_sf"/>
</dbReference>
<evidence type="ECO:0000313" key="9">
    <source>
        <dbReference type="EMBL" id="EZP28387.1"/>
    </source>
</evidence>
<keyword evidence="7" id="KW-0503">Monooxygenase</keyword>
<feature type="compositionally biased region" description="Low complexity" evidence="8">
    <location>
        <begin position="454"/>
        <end position="468"/>
    </location>
</feature>
<organism evidence="9 10">
    <name type="scientific">Microbacterium oleivorans</name>
    <dbReference type="NCBI Taxonomy" id="273677"/>
    <lineage>
        <taxon>Bacteria</taxon>
        <taxon>Bacillati</taxon>
        <taxon>Actinomycetota</taxon>
        <taxon>Actinomycetes</taxon>
        <taxon>Micrococcales</taxon>
        <taxon>Microbacteriaceae</taxon>
        <taxon>Microbacterium</taxon>
    </lineage>
</organism>
<comment type="cofactor">
    <cofactor evidence="1">
        <name>heme</name>
        <dbReference type="ChEBI" id="CHEBI:30413"/>
    </cofactor>
</comment>
<dbReference type="InterPro" id="IPR001128">
    <property type="entry name" value="Cyt_P450"/>
</dbReference>
<evidence type="ECO:0000256" key="6">
    <source>
        <dbReference type="ARBA" id="ARBA00023004"/>
    </source>
</evidence>
<evidence type="ECO:0000256" key="8">
    <source>
        <dbReference type="SAM" id="MobiDB-lite"/>
    </source>
</evidence>
<sequence>MPLAGYRGRCDGQGMSTTDQPSTDVPSTRAQRSADPTLGVVSRPAWRDDSVSLLTRGYRFGDRIWQRVPRGARSAPMRLLFSDALLVRGAEGVAAFYDNDRVARHGAMPPFIQETLFGHDSVHSLDGDEHRHRKASFVSALYEDEQVGRLRPHLEREWRHEVDAWIAGGERSAYDAAVGALGRAIMRWAGLPGTGDAKTRWAERQAQIVDGFGVPYSPEYLLAALNRRWSDRHAERLIQAVRSGRLDAHPGTALNAWAWHRDREGRLLTARLAGIELQNSFRPMIAVARFTAFAAKRLEEHPEWRKRIAAEVAERASLVDGPLATAFAQEIRRASPFVPMLPAFATEDIEVDGRTVRAGGRIVLDILGTDTDDRSWEDAGSFDPERFVGVDDYEAIAAFVPHGGADVATSHRCPGEKLAIAGLAASISAMSDPRVTILPAGLEVDERRMPTKPRSGGRVRAAGSGDARCPFHRA</sequence>
<proteinExistence type="inferred from homology"/>
<evidence type="ECO:0000256" key="1">
    <source>
        <dbReference type="ARBA" id="ARBA00001971"/>
    </source>
</evidence>
<dbReference type="PANTHER" id="PTHR24286:SF24">
    <property type="entry name" value="LANOSTEROL 14-ALPHA DEMETHYLASE"/>
    <property type="match status" value="1"/>
</dbReference>
<keyword evidence="3" id="KW-0349">Heme</keyword>
<dbReference type="Gene3D" id="1.10.630.10">
    <property type="entry name" value="Cytochrome P450"/>
    <property type="match status" value="1"/>
</dbReference>
<keyword evidence="6" id="KW-0408">Iron</keyword>
<dbReference type="GO" id="GO:0005506">
    <property type="term" value="F:iron ion binding"/>
    <property type="evidence" value="ECO:0007669"/>
    <property type="project" value="InterPro"/>
</dbReference>
<dbReference type="Pfam" id="PF00067">
    <property type="entry name" value="p450"/>
    <property type="match status" value="1"/>
</dbReference>
<dbReference type="EMBL" id="JFYO01000004">
    <property type="protein sequence ID" value="EZP28387.1"/>
    <property type="molecule type" value="Genomic_DNA"/>
</dbReference>